<keyword evidence="12 20" id="KW-0863">Zinc-finger</keyword>
<dbReference type="GO" id="GO:0048471">
    <property type="term" value="C:perinuclear region of cytoplasm"/>
    <property type="evidence" value="ECO:0007669"/>
    <property type="project" value="UniProtKB-SubCell"/>
</dbReference>
<dbReference type="InterPro" id="IPR028889">
    <property type="entry name" value="USP"/>
</dbReference>
<keyword evidence="18" id="KW-0539">Nucleus</keyword>
<keyword evidence="11" id="KW-0677">Repeat</keyword>
<evidence type="ECO:0000256" key="6">
    <source>
        <dbReference type="ARBA" id="ARBA00012759"/>
    </source>
</evidence>
<evidence type="ECO:0000256" key="4">
    <source>
        <dbReference type="ARBA" id="ARBA00004556"/>
    </source>
</evidence>
<feature type="domain" description="DUSP" evidence="23">
    <location>
        <begin position="639"/>
        <end position="748"/>
    </location>
</feature>
<evidence type="ECO:0000256" key="20">
    <source>
        <dbReference type="PROSITE-ProRule" id="PRU00502"/>
    </source>
</evidence>
<dbReference type="GO" id="GO:0008270">
    <property type="term" value="F:zinc ion binding"/>
    <property type="evidence" value="ECO:0007669"/>
    <property type="project" value="UniProtKB-KW"/>
</dbReference>
<evidence type="ECO:0000313" key="25">
    <source>
        <dbReference type="Proteomes" id="UP000688137"/>
    </source>
</evidence>
<dbReference type="OMA" id="CENIDCI"/>
<dbReference type="InterPro" id="IPR001394">
    <property type="entry name" value="Peptidase_C19_UCH"/>
</dbReference>
<dbReference type="PROSITE" id="PS51283">
    <property type="entry name" value="DUSP"/>
    <property type="match status" value="1"/>
</dbReference>
<dbReference type="GO" id="GO:0004843">
    <property type="term" value="F:cysteine-type deubiquitinase activity"/>
    <property type="evidence" value="ECO:0007669"/>
    <property type="project" value="UniProtKB-EC"/>
</dbReference>
<keyword evidence="7" id="KW-0963">Cytoplasm</keyword>
<evidence type="ECO:0000256" key="7">
    <source>
        <dbReference type="ARBA" id="ARBA00022490"/>
    </source>
</evidence>
<keyword evidence="17" id="KW-0206">Cytoskeleton</keyword>
<gene>
    <name evidence="24" type="ORF">PPRIM_AZ9-3.1.T0910151</name>
</gene>
<comment type="subcellular location">
    <subcellularLocation>
        <location evidence="3">Cytoplasm</location>
        <location evidence="3">Cytoskeleton</location>
        <location evidence="3">Microtubule organizing center</location>
        <location evidence="3">Centrosome</location>
    </subcellularLocation>
    <subcellularLocation>
        <location evidence="4">Cytoplasm</location>
        <location evidence="4">Perinuclear region</location>
    </subcellularLocation>
    <subcellularLocation>
        <location evidence="2">Nucleus</location>
    </subcellularLocation>
</comment>
<evidence type="ECO:0000259" key="21">
    <source>
        <dbReference type="PROSITE" id="PS50235"/>
    </source>
</evidence>
<evidence type="ECO:0000256" key="19">
    <source>
        <dbReference type="ARBA" id="ARBA00038490"/>
    </source>
</evidence>
<evidence type="ECO:0000256" key="10">
    <source>
        <dbReference type="ARBA" id="ARBA00022723"/>
    </source>
</evidence>
<feature type="domain" description="USP" evidence="21">
    <location>
        <begin position="148"/>
        <end position="489"/>
    </location>
</feature>
<evidence type="ECO:0000256" key="12">
    <source>
        <dbReference type="ARBA" id="ARBA00022771"/>
    </source>
</evidence>
<sequence length="792" mass="93034">MSSIKEKNICIHYHKVLLQRSLPKFFQEIQKLQVLYQKNNLKCEQCQYKMDIGNICLRCQAVICDIEKQCLHHHNQQKSDHCIFINLLSTQMTCIICKLEILDFEQYGLTGNEDVFSQWINPQRIRIEYLRYFQKQELSIQRFNSPNVGILNIANFSFMNSVLQILLNFPTIQQILSKVHIEMEKGDFNIKSIKKIILRNICCMSDALKSKQVKLLNPTELIKSIAQSESKLLGYGQKDAYEAFKYIINFLHEEFRFTNSVSYWKNIIPFQNQEAITHDWLLLSQPSKFRDYSFIQNVFSGELQSTIQCLNCNRLTLVNENYSAISLEIPQNNEQNVISKFFNKLTKDRQNSVTLQNCLDLFYEPIQETNFLCLCGSRNGRRTYKFSKFSNILAIHIQRFKNKHQKDQTYVSFPVEQTNFSNLLNMQGDLNYQLFGLIVHYSNVGGDHYESIIRQPNNTFISIRDDQINPVTLKYVKESEAIMLFYQKVDSPTNYKTIHNVLTQYELIQTGEIVLKDDELSFLPNFWFEQFLTLSNPQMIITSHLLCFHNQLKPDYWDFRQSYENVNSQEQMNASFLCDQSINLQQNNNNNNSSSYFQLQLQSVQLPTAICQFLVEKYGGGPLIQKNIQTCTICIEQAQNMSKRRKLERSLIQKYEDCQSDRQFIINLDWIIMWQRYLYNSKQQLQKNFIFGNPPPGEINNLHLLDSNHQLLQDKQVDKDYSLISHQLWTVLVSIYGGGPIIQVSSSSNEQDNPKLKTFNLDPEDNIKIKEIRTILNQCFKMYNICENIDCI</sequence>
<keyword evidence="15" id="KW-0788">Thiol protease</keyword>
<feature type="domain" description="UBP-type" evidence="22">
    <location>
        <begin position="17"/>
        <end position="120"/>
    </location>
</feature>
<keyword evidence="10" id="KW-0479">Metal-binding</keyword>
<evidence type="ECO:0000256" key="9">
    <source>
        <dbReference type="ARBA" id="ARBA00022670"/>
    </source>
</evidence>
<name>A0A8S1NZ96_PARPR</name>
<dbReference type="EMBL" id="CAJJDM010000094">
    <property type="protein sequence ID" value="CAD8092834.1"/>
    <property type="molecule type" value="Genomic_DNA"/>
</dbReference>
<evidence type="ECO:0000256" key="14">
    <source>
        <dbReference type="ARBA" id="ARBA00022801"/>
    </source>
</evidence>
<dbReference type="PROSITE" id="PS50235">
    <property type="entry name" value="USP_3"/>
    <property type="match status" value="1"/>
</dbReference>
<dbReference type="Pfam" id="PF06337">
    <property type="entry name" value="DUSP"/>
    <property type="match status" value="1"/>
</dbReference>
<dbReference type="GO" id="GO:0006897">
    <property type="term" value="P:endocytosis"/>
    <property type="evidence" value="ECO:0007669"/>
    <property type="project" value="UniProtKB-KW"/>
</dbReference>
<comment type="caution">
    <text evidence="24">The sequence shown here is derived from an EMBL/GenBank/DDBJ whole genome shotgun (WGS) entry which is preliminary data.</text>
</comment>
<evidence type="ECO:0000256" key="3">
    <source>
        <dbReference type="ARBA" id="ARBA00004300"/>
    </source>
</evidence>
<evidence type="ECO:0000259" key="22">
    <source>
        <dbReference type="PROSITE" id="PS50271"/>
    </source>
</evidence>
<dbReference type="Proteomes" id="UP000688137">
    <property type="component" value="Unassembled WGS sequence"/>
</dbReference>
<evidence type="ECO:0000256" key="17">
    <source>
        <dbReference type="ARBA" id="ARBA00023212"/>
    </source>
</evidence>
<dbReference type="PANTHER" id="PTHR21646:SF33">
    <property type="entry name" value="UBIQUITIN CARBOXYL-TERMINAL HYDROLASE 22"/>
    <property type="match status" value="1"/>
</dbReference>
<keyword evidence="25" id="KW-1185">Reference proteome</keyword>
<keyword evidence="16" id="KW-0862">Zinc</keyword>
<dbReference type="PANTHER" id="PTHR21646">
    <property type="entry name" value="UBIQUITIN CARBOXYL-TERMINAL HYDROLASE"/>
    <property type="match status" value="1"/>
</dbReference>
<organism evidence="24 25">
    <name type="scientific">Paramecium primaurelia</name>
    <dbReference type="NCBI Taxonomy" id="5886"/>
    <lineage>
        <taxon>Eukaryota</taxon>
        <taxon>Sar</taxon>
        <taxon>Alveolata</taxon>
        <taxon>Ciliophora</taxon>
        <taxon>Intramacronucleata</taxon>
        <taxon>Oligohymenophorea</taxon>
        <taxon>Peniculida</taxon>
        <taxon>Parameciidae</taxon>
        <taxon>Paramecium</taxon>
    </lineage>
</organism>
<keyword evidence="14" id="KW-0378">Hydrolase</keyword>
<evidence type="ECO:0000259" key="23">
    <source>
        <dbReference type="PROSITE" id="PS51283"/>
    </source>
</evidence>
<evidence type="ECO:0000256" key="2">
    <source>
        <dbReference type="ARBA" id="ARBA00004123"/>
    </source>
</evidence>
<protein>
    <recommendedName>
        <fullName evidence="6">ubiquitinyl hydrolase 1</fullName>
        <ecNumber evidence="6">3.4.19.12</ecNumber>
    </recommendedName>
</protein>
<evidence type="ECO:0000256" key="11">
    <source>
        <dbReference type="ARBA" id="ARBA00022737"/>
    </source>
</evidence>
<comment type="catalytic activity">
    <reaction evidence="1">
        <text>Thiol-dependent hydrolysis of ester, thioester, amide, peptide and isopeptide bonds formed by the C-terminal Gly of ubiquitin (a 76-residue protein attached to proteins as an intracellular targeting signal).</text>
        <dbReference type="EC" id="3.4.19.12"/>
    </reaction>
</comment>
<proteinExistence type="inferred from homology"/>
<keyword evidence="8" id="KW-0254">Endocytosis</keyword>
<dbReference type="GO" id="GO:0006508">
    <property type="term" value="P:proteolysis"/>
    <property type="evidence" value="ECO:0007669"/>
    <property type="project" value="UniProtKB-KW"/>
</dbReference>
<keyword evidence="13" id="KW-0833">Ubl conjugation pathway</keyword>
<evidence type="ECO:0000256" key="18">
    <source>
        <dbReference type="ARBA" id="ARBA00023242"/>
    </source>
</evidence>
<comment type="similarity">
    <text evidence="5">Belongs to the peptidase C19 family. USP20/USP33 subfamily.</text>
</comment>
<reference evidence="24" key="1">
    <citation type="submission" date="2021-01" db="EMBL/GenBank/DDBJ databases">
        <authorList>
            <consortium name="Genoscope - CEA"/>
            <person name="William W."/>
        </authorList>
    </citation>
    <scope>NUCLEOTIDE SEQUENCE</scope>
</reference>
<dbReference type="InterPro" id="IPR006615">
    <property type="entry name" value="Pept_C19_DUSP"/>
</dbReference>
<comment type="similarity">
    <text evidence="19">Belongs to the peptidase C19 family. UBP8 subfamily.</text>
</comment>
<dbReference type="PROSITE" id="PS50271">
    <property type="entry name" value="ZF_UBP"/>
    <property type="match status" value="1"/>
</dbReference>
<dbReference type="InterPro" id="IPR001607">
    <property type="entry name" value="Znf_UBP"/>
</dbReference>
<evidence type="ECO:0000256" key="5">
    <source>
        <dbReference type="ARBA" id="ARBA00008269"/>
    </source>
</evidence>
<dbReference type="EC" id="3.4.19.12" evidence="6"/>
<evidence type="ECO:0000256" key="13">
    <source>
        <dbReference type="ARBA" id="ARBA00022786"/>
    </source>
</evidence>
<dbReference type="GO" id="GO:0016579">
    <property type="term" value="P:protein deubiquitination"/>
    <property type="evidence" value="ECO:0007669"/>
    <property type="project" value="InterPro"/>
</dbReference>
<evidence type="ECO:0000313" key="24">
    <source>
        <dbReference type="EMBL" id="CAD8092834.1"/>
    </source>
</evidence>
<evidence type="ECO:0000256" key="16">
    <source>
        <dbReference type="ARBA" id="ARBA00022833"/>
    </source>
</evidence>
<dbReference type="SMART" id="SM00695">
    <property type="entry name" value="DUSP"/>
    <property type="match status" value="1"/>
</dbReference>
<dbReference type="GO" id="GO:0005634">
    <property type="term" value="C:nucleus"/>
    <property type="evidence" value="ECO:0007669"/>
    <property type="project" value="UniProtKB-SubCell"/>
</dbReference>
<dbReference type="AlphaFoldDB" id="A0A8S1NZ96"/>
<dbReference type="Pfam" id="PF00443">
    <property type="entry name" value="UCH"/>
    <property type="match status" value="1"/>
</dbReference>
<evidence type="ECO:0000256" key="8">
    <source>
        <dbReference type="ARBA" id="ARBA00022583"/>
    </source>
</evidence>
<evidence type="ECO:0000256" key="1">
    <source>
        <dbReference type="ARBA" id="ARBA00000707"/>
    </source>
</evidence>
<dbReference type="InterPro" id="IPR050185">
    <property type="entry name" value="Ub_carboxyl-term_hydrolase"/>
</dbReference>
<accession>A0A8S1NZ96</accession>
<keyword evidence="9" id="KW-0645">Protease</keyword>
<dbReference type="GO" id="GO:0005813">
    <property type="term" value="C:centrosome"/>
    <property type="evidence" value="ECO:0007669"/>
    <property type="project" value="UniProtKB-SubCell"/>
</dbReference>
<evidence type="ECO:0000256" key="15">
    <source>
        <dbReference type="ARBA" id="ARBA00022807"/>
    </source>
</evidence>